<gene>
    <name evidence="1" type="ORF">BB934_45430</name>
</gene>
<dbReference type="RefSeq" id="WP_099516236.1">
    <property type="nucleotide sequence ID" value="NZ_CP016621.1"/>
</dbReference>
<keyword evidence="1" id="KW-0614">Plasmid</keyword>
<evidence type="ECO:0000313" key="1">
    <source>
        <dbReference type="EMBL" id="ANY85464.1"/>
    </source>
</evidence>
<dbReference type="AlphaFoldDB" id="A0A1B2EZV0"/>
<reference evidence="1" key="1">
    <citation type="submission" date="2016-07" db="EMBL/GenBank/DDBJ databases">
        <title>Microvirga ossetica sp. nov. a new species of rhizobia isolated from root nodules of the legume species Vicia alpestris Steven originated from North Ossetia region in the Caucasus.</title>
        <authorList>
            <person name="Safronova V.I."/>
            <person name="Kuznetsova I.G."/>
            <person name="Sazanova A.L."/>
            <person name="Belimov A."/>
            <person name="Andronov E."/>
            <person name="Osledkin Y.S."/>
            <person name="Onishchuk O.P."/>
            <person name="Kurchak O.N."/>
            <person name="Shaposhnikov A.I."/>
            <person name="Willems A."/>
            <person name="Tikhonovich I.A."/>
        </authorList>
    </citation>
    <scope>NUCLEOTIDE SEQUENCE [LARGE SCALE GENOMIC DNA]</scope>
    <source>
        <strain evidence="1">V5/3M</strain>
        <plasmid evidence="1">unnamed5</plasmid>
    </source>
</reference>
<accession>A0A1B2EZV0</accession>
<protein>
    <submittedName>
        <fullName evidence="1">Uncharacterized protein</fullName>
    </submittedName>
</protein>
<organism evidence="1">
    <name type="scientific">Microvirga ossetica</name>
    <dbReference type="NCBI Taxonomy" id="1882682"/>
    <lineage>
        <taxon>Bacteria</taxon>
        <taxon>Pseudomonadati</taxon>
        <taxon>Pseudomonadota</taxon>
        <taxon>Alphaproteobacteria</taxon>
        <taxon>Hyphomicrobiales</taxon>
        <taxon>Methylobacteriaceae</taxon>
        <taxon>Microvirga</taxon>
    </lineage>
</organism>
<geneLocation type="plasmid" evidence="1">
    <name>unnamed5</name>
</geneLocation>
<proteinExistence type="predicted"/>
<dbReference type="KEGG" id="moc:BB934_45430"/>
<sequence length="147" mass="16350">MSDTDFTPPTLNAAVIAASKRYLPSAFNTLAYFQEDFAADPFRALEMRTDLHVSAARIKVWGEICRKILQGEETVRKIADRIDSEIEGMTSRIGDSNYLTKLGLAHLQALSEARQSLQWAIKDDDLYARWAENDAAKKAAAEAQEAA</sequence>
<name>A0A1B2EZV0_9HYPH</name>
<dbReference type="EMBL" id="CP016621">
    <property type="protein sequence ID" value="ANY85464.1"/>
    <property type="molecule type" value="Genomic_DNA"/>
</dbReference>